<evidence type="ECO:0000313" key="1">
    <source>
        <dbReference type="EMBL" id="SFV59132.1"/>
    </source>
</evidence>
<protein>
    <recommendedName>
        <fullName evidence="2">GGDEF domain-containing protein</fullName>
    </recommendedName>
</protein>
<dbReference type="EMBL" id="FPHD01000049">
    <property type="protein sequence ID" value="SFV59132.1"/>
    <property type="molecule type" value="Genomic_DNA"/>
</dbReference>
<dbReference type="AlphaFoldDB" id="A0A1W1C085"/>
<sequence length="171" mass="20028">MVTNERRHNTDIAFHEDEVKLAKRMMDTLRTTVEFLYYLMDHRNRASFTMILISTDGLKLDTMLQNWKRETDILFEIDKTNNVYVLICQSTDHEGAEKFAEILLSNIHVNGGTSTYCVAAELKSTNSTIQEVIFTMVEKYMAIKKDHDSERIFFTRVENRDPDSTQDIIYK</sequence>
<reference evidence="1" key="1">
    <citation type="submission" date="2016-10" db="EMBL/GenBank/DDBJ databases">
        <authorList>
            <person name="de Groot N.N."/>
        </authorList>
    </citation>
    <scope>NUCLEOTIDE SEQUENCE</scope>
</reference>
<accession>A0A1W1C085</accession>
<evidence type="ECO:0008006" key="2">
    <source>
        <dbReference type="Google" id="ProtNLM"/>
    </source>
</evidence>
<name>A0A1W1C085_9ZZZZ</name>
<organism evidence="1">
    <name type="scientific">hydrothermal vent metagenome</name>
    <dbReference type="NCBI Taxonomy" id="652676"/>
    <lineage>
        <taxon>unclassified sequences</taxon>
        <taxon>metagenomes</taxon>
        <taxon>ecological metagenomes</taxon>
    </lineage>
</organism>
<proteinExistence type="predicted"/>
<gene>
    <name evidence="1" type="ORF">MNB_SV-8-257</name>
</gene>